<dbReference type="STRING" id="7574.A0A1S3J5T2"/>
<evidence type="ECO:0000256" key="6">
    <source>
        <dbReference type="SAM" id="Coils"/>
    </source>
</evidence>
<reference evidence="12" key="1">
    <citation type="journal article" date="2015" name="Nat. Commun.">
        <title>The Lingula genome provides insights into brachiopod evolution and the origin of phosphate biomineralization.</title>
        <authorList>
            <person name="Luo Y.J."/>
            <person name="Takeuchi T."/>
            <person name="Koyanagi R."/>
            <person name="Yamada L."/>
            <person name="Kanda M."/>
            <person name="Khalturina M."/>
            <person name="Fujie M."/>
            <person name="Yamasaki S.I."/>
            <person name="Endo K."/>
            <person name="Satoh N."/>
        </authorList>
    </citation>
    <scope>NUCLEOTIDE SEQUENCE</scope>
</reference>
<feature type="compositionally biased region" description="Acidic residues" evidence="7">
    <location>
        <begin position="3005"/>
        <end position="3014"/>
    </location>
</feature>
<dbReference type="CDD" id="cd22249">
    <property type="entry name" value="UDM1_RNF168_RNF169-like"/>
    <property type="match status" value="1"/>
</dbReference>
<feature type="compositionally biased region" description="Low complexity" evidence="7">
    <location>
        <begin position="1229"/>
        <end position="1249"/>
    </location>
</feature>
<feature type="compositionally biased region" description="Basic and acidic residues" evidence="7">
    <location>
        <begin position="1889"/>
        <end position="1912"/>
    </location>
</feature>
<feature type="compositionally biased region" description="Basic and acidic residues" evidence="7">
    <location>
        <begin position="3034"/>
        <end position="3063"/>
    </location>
</feature>
<feature type="region of interest" description="Disordered" evidence="7">
    <location>
        <begin position="3199"/>
        <end position="3290"/>
    </location>
</feature>
<feature type="coiled-coil region" evidence="6">
    <location>
        <begin position="1851"/>
        <end position="1878"/>
    </location>
</feature>
<dbReference type="KEGG" id="lak:106170364"/>
<evidence type="ECO:0000313" key="12">
    <source>
        <dbReference type="RefSeq" id="XP_013405663.1"/>
    </source>
</evidence>
<dbReference type="Proteomes" id="UP000085678">
    <property type="component" value="Unplaced"/>
</dbReference>
<feature type="domain" description="HYDIN/VesB/CFA65-like Ig-like" evidence="9">
    <location>
        <begin position="5287"/>
        <end position="5381"/>
    </location>
</feature>
<dbReference type="OrthoDB" id="442692at2759"/>
<evidence type="ECO:0000256" key="7">
    <source>
        <dbReference type="SAM" id="MobiDB-lite"/>
    </source>
</evidence>
<dbReference type="InterPro" id="IPR027417">
    <property type="entry name" value="P-loop_NTPase"/>
</dbReference>
<feature type="region of interest" description="Disordered" evidence="7">
    <location>
        <begin position="2978"/>
        <end position="3016"/>
    </location>
</feature>
<reference evidence="12" key="2">
    <citation type="submission" date="2025-08" db="UniProtKB">
        <authorList>
            <consortium name="RefSeq"/>
        </authorList>
    </citation>
    <scope>IDENTIFICATION</scope>
</reference>
<dbReference type="InterPro" id="IPR053879">
    <property type="entry name" value="HYDIN_VesB_CFA65-like_Ig"/>
</dbReference>
<feature type="region of interest" description="Disordered" evidence="7">
    <location>
        <begin position="3034"/>
        <end position="3175"/>
    </location>
</feature>
<dbReference type="PANTHER" id="PTHR23053:SF0">
    <property type="entry name" value="HYDROCEPHALUS-INDUCING PROTEIN HOMOLOG"/>
    <property type="match status" value="1"/>
</dbReference>
<evidence type="ECO:0000256" key="3">
    <source>
        <dbReference type="ARBA" id="ARBA00022490"/>
    </source>
</evidence>
<dbReference type="InterPro" id="IPR033768">
    <property type="entry name" value="Hydin_ADK"/>
</dbReference>
<feature type="compositionally biased region" description="Polar residues" evidence="7">
    <location>
        <begin position="2823"/>
        <end position="2832"/>
    </location>
</feature>
<dbReference type="RefSeq" id="XP_013405663.1">
    <property type="nucleotide sequence ID" value="XM_013550209.1"/>
</dbReference>
<accession>A0A1S3J5T2</accession>
<feature type="domain" description="HYDIN/VesB/CFA65-like Ig-like" evidence="9">
    <location>
        <begin position="5068"/>
        <end position="5161"/>
    </location>
</feature>
<dbReference type="InterPro" id="IPR013783">
    <property type="entry name" value="Ig-like_fold"/>
</dbReference>
<feature type="compositionally biased region" description="Basic and acidic residues" evidence="7">
    <location>
        <begin position="3147"/>
        <end position="3174"/>
    </location>
</feature>
<dbReference type="Gene3D" id="2.60.40.10">
    <property type="entry name" value="Immunoglobulins"/>
    <property type="match status" value="24"/>
</dbReference>
<dbReference type="NCBIfam" id="NF012200">
    <property type="entry name" value="choice_anch_D"/>
    <property type="match status" value="1"/>
</dbReference>
<evidence type="ECO:0000256" key="1">
    <source>
        <dbReference type="ARBA" id="ARBA00004138"/>
    </source>
</evidence>
<evidence type="ECO:0000259" key="10">
    <source>
        <dbReference type="Pfam" id="PF24291"/>
    </source>
</evidence>
<dbReference type="GeneID" id="106170364"/>
<feature type="compositionally biased region" description="Basic and acidic residues" evidence="7">
    <location>
        <begin position="2233"/>
        <end position="2249"/>
    </location>
</feature>
<comment type="subcellular location">
    <subcellularLocation>
        <location evidence="1">Cell projection</location>
        <location evidence="1">Cilium</location>
    </subcellularLocation>
    <subcellularLocation>
        <location evidence="2">Cytoplasm</location>
    </subcellularLocation>
</comment>
<organism evidence="11 12">
    <name type="scientific">Lingula anatina</name>
    <name type="common">Brachiopod</name>
    <name type="synonym">Lingula unguis</name>
    <dbReference type="NCBI Taxonomy" id="7574"/>
    <lineage>
        <taxon>Eukaryota</taxon>
        <taxon>Metazoa</taxon>
        <taxon>Spiralia</taxon>
        <taxon>Lophotrochozoa</taxon>
        <taxon>Brachiopoda</taxon>
        <taxon>Linguliformea</taxon>
        <taxon>Lingulata</taxon>
        <taxon>Lingulida</taxon>
        <taxon>Linguloidea</taxon>
        <taxon>Lingulidae</taxon>
        <taxon>Lingula</taxon>
    </lineage>
</organism>
<feature type="region of interest" description="Disordered" evidence="7">
    <location>
        <begin position="3949"/>
        <end position="3992"/>
    </location>
</feature>
<keyword evidence="4" id="KW-0969">Cilium</keyword>
<feature type="compositionally biased region" description="Acidic residues" evidence="7">
    <location>
        <begin position="2612"/>
        <end position="2625"/>
    </location>
</feature>
<feature type="domain" description="HYDIN/VesB/CFA65-like Ig-like" evidence="9">
    <location>
        <begin position="461"/>
        <end position="560"/>
    </location>
</feature>
<feature type="compositionally biased region" description="Basic and acidic residues" evidence="7">
    <location>
        <begin position="2587"/>
        <end position="2611"/>
    </location>
</feature>
<evidence type="ECO:0000256" key="5">
    <source>
        <dbReference type="ARBA" id="ARBA00023273"/>
    </source>
</evidence>
<feature type="region of interest" description="Disordered" evidence="7">
    <location>
        <begin position="1226"/>
        <end position="1249"/>
    </location>
</feature>
<name>A0A1S3J5T2_LINAN</name>
<feature type="compositionally biased region" description="Basic and acidic residues" evidence="7">
    <location>
        <begin position="3199"/>
        <end position="3218"/>
    </location>
</feature>
<feature type="compositionally biased region" description="Basic and acidic residues" evidence="7">
    <location>
        <begin position="2650"/>
        <end position="2659"/>
    </location>
</feature>
<dbReference type="InterPro" id="IPR056305">
    <property type="entry name" value="Ig_CFAP65_10th"/>
</dbReference>
<keyword evidence="5" id="KW-0966">Cell projection</keyword>
<feature type="region of interest" description="Disordered" evidence="7">
    <location>
        <begin position="3347"/>
        <end position="3471"/>
    </location>
</feature>
<feature type="compositionally biased region" description="Basic residues" evidence="7">
    <location>
        <begin position="2250"/>
        <end position="2260"/>
    </location>
</feature>
<evidence type="ECO:0000256" key="2">
    <source>
        <dbReference type="ARBA" id="ARBA00004496"/>
    </source>
</evidence>
<dbReference type="Gene3D" id="3.40.50.300">
    <property type="entry name" value="P-loop containing nucleotide triphosphate hydrolases"/>
    <property type="match status" value="1"/>
</dbReference>
<feature type="compositionally biased region" description="Basic and acidic residues" evidence="7">
    <location>
        <begin position="3949"/>
        <end position="3971"/>
    </location>
</feature>
<dbReference type="PANTHER" id="PTHR23053">
    <property type="entry name" value="DLEC1 DELETED IN LUNG AND ESOPHAGEAL CANCER 1"/>
    <property type="match status" value="1"/>
</dbReference>
<feature type="domain" description="CFAP65 tenth Ig-like" evidence="10">
    <location>
        <begin position="2426"/>
        <end position="2494"/>
    </location>
</feature>
<feature type="compositionally biased region" description="Low complexity" evidence="7">
    <location>
        <begin position="1830"/>
        <end position="1850"/>
    </location>
</feature>
<proteinExistence type="predicted"/>
<feature type="compositionally biased region" description="Basic and acidic residues" evidence="7">
    <location>
        <begin position="3374"/>
        <end position="3400"/>
    </location>
</feature>
<dbReference type="Pfam" id="PF22544">
    <property type="entry name" value="HYDIN_VesB_CFA65-like_Ig"/>
    <property type="match status" value="6"/>
</dbReference>
<dbReference type="Pfam" id="PF17213">
    <property type="entry name" value="Hydin_ADK"/>
    <property type="match status" value="1"/>
</dbReference>
<dbReference type="InterPro" id="IPR033305">
    <property type="entry name" value="Hydin-like"/>
</dbReference>
<feature type="domain" description="HYDIN/VesB/CFA65-like Ig-like" evidence="9">
    <location>
        <begin position="799"/>
        <end position="894"/>
    </location>
</feature>
<feature type="domain" description="HYDIN/VesB/CFA65-like Ig-like" evidence="9">
    <location>
        <begin position="201"/>
        <end position="293"/>
    </location>
</feature>
<dbReference type="GO" id="GO:0005930">
    <property type="term" value="C:axoneme"/>
    <property type="evidence" value="ECO:0007669"/>
    <property type="project" value="TreeGrafter"/>
</dbReference>
<keyword evidence="3" id="KW-0963">Cytoplasm</keyword>
<feature type="region of interest" description="Disordered" evidence="7">
    <location>
        <begin position="1827"/>
        <end position="1850"/>
    </location>
</feature>
<feature type="domain" description="Hydin adenylate kinase-like" evidence="8">
    <location>
        <begin position="2720"/>
        <end position="2939"/>
    </location>
</feature>
<dbReference type="GO" id="GO:0003341">
    <property type="term" value="P:cilium movement"/>
    <property type="evidence" value="ECO:0007669"/>
    <property type="project" value="TreeGrafter"/>
</dbReference>
<feature type="domain" description="HYDIN/VesB/CFA65-like Ig-like" evidence="9">
    <location>
        <begin position="1400"/>
        <end position="1495"/>
    </location>
</feature>
<feature type="compositionally biased region" description="Basic and acidic residues" evidence="7">
    <location>
        <begin position="2833"/>
        <end position="2843"/>
    </location>
</feature>
<evidence type="ECO:0000259" key="8">
    <source>
        <dbReference type="Pfam" id="PF17213"/>
    </source>
</evidence>
<feature type="compositionally biased region" description="Basic residues" evidence="7">
    <location>
        <begin position="3422"/>
        <end position="3434"/>
    </location>
</feature>
<feature type="compositionally biased region" description="Polar residues" evidence="7">
    <location>
        <begin position="2851"/>
        <end position="2860"/>
    </location>
</feature>
<feature type="compositionally biased region" description="Acidic residues" evidence="7">
    <location>
        <begin position="2660"/>
        <end position="2676"/>
    </location>
</feature>
<feature type="region of interest" description="Disordered" evidence="7">
    <location>
        <begin position="2587"/>
        <end position="2688"/>
    </location>
</feature>
<feature type="region of interest" description="Disordered" evidence="7">
    <location>
        <begin position="2227"/>
        <end position="2260"/>
    </location>
</feature>
<feature type="compositionally biased region" description="Basic and acidic residues" evidence="7">
    <location>
        <begin position="3119"/>
        <end position="3131"/>
    </location>
</feature>
<protein>
    <submittedName>
        <fullName evidence="12">Hydrocephalus-inducing protein</fullName>
    </submittedName>
</protein>
<feature type="region of interest" description="Disordered" evidence="7">
    <location>
        <begin position="2810"/>
        <end position="2887"/>
    </location>
</feature>
<feature type="compositionally biased region" description="Basic and acidic residues" evidence="7">
    <location>
        <begin position="3070"/>
        <end position="3079"/>
    </location>
</feature>
<evidence type="ECO:0000256" key="4">
    <source>
        <dbReference type="ARBA" id="ARBA00023069"/>
    </source>
</evidence>
<feature type="region of interest" description="Disordered" evidence="7">
    <location>
        <begin position="4485"/>
        <end position="4525"/>
    </location>
</feature>
<evidence type="ECO:0000259" key="9">
    <source>
        <dbReference type="Pfam" id="PF22544"/>
    </source>
</evidence>
<feature type="region of interest" description="Disordered" evidence="7">
    <location>
        <begin position="1884"/>
        <end position="1954"/>
    </location>
</feature>
<feature type="compositionally biased region" description="Basic and acidic residues" evidence="7">
    <location>
        <begin position="2978"/>
        <end position="3004"/>
    </location>
</feature>
<feature type="compositionally biased region" description="Acidic residues" evidence="7">
    <location>
        <begin position="3269"/>
        <end position="3279"/>
    </location>
</feature>
<sequence length="5881" mass="658733">MPIGPFGEIVGTTGTLEGVAEGAKNYKSNVVVPRNPKVVKPDEPGFKMTPSIYMFQMSLDTEKKLANTHDMRIPKKVELLDMGETTYQLVSHVSIDECMFQPFPSEVFFQNYKPFETYEIPLVLRNNDKVPRLVKVTQADSPYFKIISPNDVGHKVGPGLPRTFRILFTPDQIKDYNHELVCVTEREKFIVPVKCIGARALLDFPDEVNFPVSPVKYPSTKTLLVRNIGNMDAKFDLKTEEPFKVSPLNGVLPVNESMQVTIEFKPMTVGDHCKDLILHLDTGEDIYISCYGAAQDANVRLDKNSIRIENTYISMANQRTITIINRSDVIAHFHWTQFATQQEEDMQKMRYCQDLEKEEMSETDRFLEECISDPTLRDKMSVLSRTFQNRKKLIGNDKMLFSDNVVRIEPVEGDIWPNSSAEVTMIFKPDQAKNYTRTAFCDVTGRESRLPLRIQGVGMGPKVQFSFDVLDMGNIFVNSTHSYEVVLANKGDIDAIFTLLPNNSIFGPRFTFNPSESIVMPGGHQAIQITFNSPILGDFQEDFYFQVDGQPEKLKLTFSGSVIGPTFHFDVPKLEFGTISYGFVNTRHCTLVNTALVPMTFNLRVPGDGISDSISSLSDYDSNYSEAGSMLPPKEFEVVPSTGTLQPQSEVRIQVNVTSNTVKKYDMALVVDVDGVGDEVVSLPITARCVVPPITVLTPILDYGRCFLRHPYERYVKLHNDTDLPAKYELLVQQVDEMTTIFYHSPQPKGILAPNSVMDVPLIIEPQGLEELECVALFLIFGSGEVPLPVQLICIGEGPVVHVTPLQLDWGQMPVLTDVSKTIKLSNESLIPAKFTAHMVRPNSNWCVEPREGEIPAEEVLELTVTANLDDCVRFQDKLQVNFLEGQSRTIPVTGYGYGTTIATDPPMAEGVNLGPYFSKNPCRKVFRLTNKGRRLQQLVWTTEGYSLLRAKRDTVEPDTKDVRYKNMPPAPEPWQPIFKLTPARIELVPGESQDVVLEGYVDMPQNVHETLLCHAIIGRSGGKELIMRVDIRAEFISPLLDFSSRNVFFRVDKHPEEELSLQTQDFTLSNVSSLPLNVMLGLKYPFQLVIREGQDKKICSEMEMSLAIGESQTIRIQFDPSYKDDFHIRTAEEVLTVAYKEHPHVDYIALRGEVYFPNLEFEKSVINFGCILNDTEVTRYVNITNNSPMEVKYKWCFLIGDEPCTVFHKRQTVTHQVIGEELEEYYEEGQSQGRSSQGEGQPEGQGQQVEVEIQDSEQYAQELEESRQEEKVREIQSKWVVSLPITARCVVPPITVLTPILDYGRCFLRHPYERYVKLHNDTDLPAKYELLVQQVDEMTTIFYHSPQPKGILAPNSVMDVPLIIEPQGLEELECVALFLIFGSGEVPLPVQLICIGEGPVVHVTPLQLDWGQMPVLTDVSKTIKLSNESLIPAKFTAHMVRPNSNWCVEPREGEIPAEEVLELTVTANLDDCVRFQDKLQVNFLEGQSRTIPVTGYGYGTTIATDPPMAEGVNLGPYFSKNPCRKVFRLTNKGRRLQQLVWTTEGYSLLRAKRDTVEPDTKDVRYKNMPPAPEPWQPIFKLTPARIELVPGESQDVVLEGYVDMPQNVHETLLCHAIIGRSGGKELIMRVDIRAEFISPLLDFSSRNVFFRVDKHPEEELSLQTQDFTLSNVSSLPLTIMLGLKYPFQLIIREGQDKKICSEMEMSLAIGESQTIRIQFDPSYKDDFHIRTAEEVLTVAYKEHPHVDYIALRGEVYFPNLEFEKSVINFGCILNDTEVTRYVNITNNSPMEVKYKWCFLIGDEPCTVFHKRQTVTHQVIGEELEEYYEEGQSQGRSSQGEGQPEGQGQQVEVEIQDSEQYAQELEESRQEEKEVDKELMLIIDEDQKDLDTEKGSVHKADSEKAETDRQVSEKGGSPQMQEAVEKLDLGRGVSVQSRQSRAMSRMDTGTPKPPVLVNAKLAELMDREPEEEDLGVEEIFDILPLYGTLKSGDTEQITLTFYGHADIGSKARAICEVEGGPTYVVELKGEASLVQYAFDCQDIDYGKQMYDQVAETQITLINTGKVGFNFTAINMDPSLEKKPRAGVPVMIPHTGYIEPFSELILTVKYLPGVPERFHRSFQIQVAHFEPDTINIYGEGVFPRISLDLPRVDDNDGRYSSQLKEARELLSGEKKCGKDPFNSLASTLRETHREDDNVFLQPEGMPSELELQMEVERLMVKEYAMDQLQQSNRSETHDTSHVPTTHDSKEHSKKGKRKKNRPRLPDYLLDFGYVVLGTVRTHIVRATNSGWYPASFSVDHEQSHGTGFNVELDRVKQLPGAPDHETVDFVVSFDPRGANLPLGDIDTVVPITIVNGPQINVRLHANVTMPEMTVSADTLEFGEVKCGECKIITIQLYNHKFVRCEWNSLPLEKDKKKDKHIPMHLRRKMRQEKAKPRTFEVMPPMGVLMPGQRLNVQVKFMPTEEKYYEYRVPIRIAQSSQRLLVLARGNGLEPRLDFEKTLMEFGPILPHSPGDEREVVVRNPCQFPIEIYNLEFDKTYLEEEKVLRLMKGYDEYNTILLPPRGPSEKLPAELLEYYEDQMKKLEEVERKKREKEEAAEASRKEQEEREAAAEEGEEKAEGENGEPETPKLDIPQIARTAPSRTGTADASKGEETKEGSGEDEEKEDKEEEQEEDKPGESIGSAGVGELEITPVSAAIARHLGIDLTQEGKAARNRRGVAFIVHGAPMAGKTSSAVALAKHYEAALLTLDGVILEAISNGSTPAGLRAREMCAEAARKQAELEKLAEGMGEEGEKIKAGGLTAEAVAAHTQGTGPAAAHAPSIISNRKTSTVADHKGGKEKIKAGIAASSVDGTSQSDNAKIQRGRGAAAAAQEEDASQVPSSPPPLAAPIARRLSVSASVAGEGGLMSCVLPEELLVDILAERLQLNDCHRGVVFDGLDTLFSANMVNALYALLKALNNRKYLYFVTLKLSYDTLKEREKKEQEEKERMEKEKEEAERRRLEEMSEDEYDALTDSEKAEVDRKRLEIKKERIKREQEEKAERERREREAREAELRRLEEEKLQKKKPKKGDAKEEKGAAGKKPPGKAEPASSRMSVQKQGGKAHESEHGLPKGAAGMERPESHQTMHSDEDANLNPPSGRKKHKGSKEGKRPVSTEKENLPPEEPPKEQKSEAEILLMQKFKSFEHTQKDIGEIIELWDRTILDKHRPGTPSDKSDMAEESVIHPPSGKKGKKMDKEKGDKDKHDKEKGKGHKEDKSEAEKSAKEAAETEEGEEAAEPEPEKPRLDGIGIPHILLDCTDIDQPGPQILENKKLPTVQEILDGLGLGPNGPPVPPPAEFAVVPYPVKRRAPGDTEPSSHYVFVAASADDPNIASEEKPKEPEPEEEKSVTPDKSKEDHTTPTKSTKGSKAEKLRAGAESQKAQRKTSAGKKGGRKGSTSGAASPPPGSVTPIMDADQASTIGDGGDAKNPKLGTFRWVIPANGEVTIRLRFLSEELGQFDQTLNFEIVGTRRRYQLYCRGICAFPNISREPRIVFQHRKKNKKSDEIVSKKYILMNEVFEFGPLLVGKPRDKIKEGKFPEHMEKMTIMNTSPLDADISFCYYNDSKAETFLLDPPTMLLKPGESQELSIWAYPKTAGFYEDTIVCCIRENPEPVTFKVSCHGVRPELELDKKQLLFEKVLLHRKDTKTIYLRNSTLLPVAWKIDGLESLGDDFSVSQESGIIQPKSEFALHAHFRATKATVTSKKVIRLHIMDAEGFMGMVYTETIQVHAEAYDVALDMSFPKGADGGIDFGALRVMEESKQQISLKNKGKYEIQYSFTFEPTDDPATKDVHNLFSISPAKATLSPVDRPTPVSVVFRSRQECWIRDQPILRCQVIEPNYGDGGEVIASIPVKITVKAVFSKYNIYPVTDMNFGALLVNSKKSRTFTIENKGEFDFKYTVAKMVREKDKEVAHRSRGAGKDKDAKRTKSRDGSSSGRSVVKPKKTESVRQDLGVGGGGQSRLILGMFTIFPAYGIILPNGQQVINVDCIAEQPGRCDEDIAIEISDKDPSDNPTGIPYRLMAEACIPSINLADVGSIFEEHRICKNLSVWQHSHQLESGGVYGEDENKFVFQNVIVGRKARARFKITNTNKVPCDVAFSVRPVASRHSSKHQDIFEVEPVRGQISSHSHMYATVTFTPPSMQAFNAMFEASIEGIPQQQAKGRNLVFEVAGEGNLPRITIMKPTVRNKKGQPLILFRKILIGRNERMPLLLVNDGTLPSKVDIDLVDPDGCFSMKPTGNTRAIMADGEDDGLKRPHTASVVVNVEESASFDVIFKPTLAQRSTAHVRLAVVDNQYEDSVIQLVGEGYEDDITLDNIHSVVMPVDPEKEEGNMAEEDVEAAKSNHVHFGDCYINEPRTLTFTMTNHSKTDCVRFQWPDHDQLTFSPKVGHLHAGVSKDMTVTFKTGEPKSLNESPVPCRVTKVTFDKPVNQVSDWDDRLRTVKWVDVTPPPPAQPVEPAPPAPPEKGQPKPQTPVPTLPPVPAFTPRPAKKKVIETEPEPAFTEVPDSSRTVDMLVSANSDFCKVKCKLDSIKFKDTLMFQTRVYEFQMNNKGSVQLDYNWQVVMENFSPMARSVTFATDPDRPESRASSVTSYISDIGTGYIPYSIEPECGTIAAGKKATFKVKFSPLDVHEFEARLICSVPNLEEGKQGPVIAVKGRSLMPYCHFELEDSDYISNARRNPELPGPNGAPSGTSLDPNTRVIEFHSIGVGVKNTRKFFIVNPTNATFTFTWVNEDAQDPKKVPVFNCLVPKGSVRSGKKHEITFDFIPNELDVVESFWRFIIPEHSISIPFLLAGFTKEPSISLDRSHLNYKALLIGHEAIETVYMLNNEDTAFKFDFVEESCHSAGYASHLRVEPMSGWIQPGDRLPVNLFFTPTNDKEVNFNVICNVKRKTFPITLNVKAEGYTMSCTLMCEDSSGNKVELTSNGLNEINFGEVEVNEQSVRNLFIINHGKFNFDYKWEINERSSKGHKMVSVTPDVGGVMFGEKQKCVLSFCPPTSTSLRGCELILRISNGPSYTINVVGYGRPPGLHFSFHTHNFGPCFIYRPGMPKLTTTLKVTNKDTKDISLDCLYKNSAQLHHDFEAQVLPPGKTVDINFTFYPQEVKRYIEQVTFEINGLSKQGIEIIGQGTKMKIEVANPKQKLVNFGALRVNQVVKKVIPIVNNSPAPISFNLTITPNNMALQDASILNWSPKNNITLEPKGGTCKVEVTFSPKTRITQFTEEVLLECAGMNQPLFVITGSCQGVEISLDNDAIPFGAVVQRSQSTRKLVMTNSGDIGARFHWDVEKFKPDFSISPVSGYISPGMEVNFEITFHPLELSQDIRYERLKCDIEGDKPLRLTLTGMCIGVPPVKEQQHINTHVRQKETKNIMIMNRTNMHWVLKPVIEGEYFSGPEIFEVEPQQTKPFELCYRPLTLTPEGKKHLGSIFFPLPDGTGLMYNLVGSSDPPKVNARITRDVPCKTSYTEILSVNNWLKRPQRFRVKFDPLKPDKLDSGTTLKGLDYIDVPGNTKKDYKLTFYAHKEGQSVIKVTFTNEQTGEYQYYELTYRATKPDVIATIELTTPVRQTVQHTIELKNPLTYSITFAASCDKPEVLMPSQLVVPGETTGYFNLEYLPLKVGEETAELNFISNDLGQYNYILVLKAAPAGPEKALYFRSCLGLNQVQQARFLNFAKSKTDYACKIDNPDFHCEKSVPAAPGSSGGTWVALDVTYEPSRIGESRGTLTITSPTGGDYTFPLFGTAIPPKPQGPFIIKAGSTTSITFRNVFMHTTPFTFQVDNPLFHVTKSGENIRSRKDHRIVVGFDGNDSGTKAAVMGKLIVTCARSAGGSSNVQWVYYLKGITP</sequence>
<dbReference type="Pfam" id="PF24291">
    <property type="entry name" value="Ig_CFAP65"/>
    <property type="match status" value="1"/>
</dbReference>
<gene>
    <name evidence="12" type="primary">LOC106170364</name>
</gene>
<feature type="compositionally biased region" description="Basic and acidic residues" evidence="7">
    <location>
        <begin position="3235"/>
        <end position="3268"/>
    </location>
</feature>
<keyword evidence="11" id="KW-1185">Reference proteome</keyword>
<feature type="compositionally biased region" description="Pro residues" evidence="7">
    <location>
        <begin position="4487"/>
        <end position="4524"/>
    </location>
</feature>
<dbReference type="InParanoid" id="A0A1S3J5T2"/>
<dbReference type="GO" id="GO:1904158">
    <property type="term" value="P:axonemal central apparatus assembly"/>
    <property type="evidence" value="ECO:0007669"/>
    <property type="project" value="TreeGrafter"/>
</dbReference>
<dbReference type="SUPFAM" id="SSF52540">
    <property type="entry name" value="P-loop containing nucleoside triphosphate hydrolases"/>
    <property type="match status" value="1"/>
</dbReference>
<keyword evidence="6" id="KW-0175">Coiled coil</keyword>
<evidence type="ECO:0000313" key="11">
    <source>
        <dbReference type="Proteomes" id="UP000085678"/>
    </source>
</evidence>